<dbReference type="EMBL" id="JACJSI010000033">
    <property type="protein sequence ID" value="MBD2531310.1"/>
    <property type="molecule type" value="Genomic_DNA"/>
</dbReference>
<sequence length="77" mass="8563">MDEIFMLAALAQSRKALLEYLPKMPLCQKKFRQHFSTLGSQILMPRAGYAYAFATSETTFATSAIAAVYCVHPQATD</sequence>
<organism evidence="1 2">
    <name type="scientific">Nostoc flagelliforme FACHB-838</name>
    <dbReference type="NCBI Taxonomy" id="2692904"/>
    <lineage>
        <taxon>Bacteria</taxon>
        <taxon>Bacillati</taxon>
        <taxon>Cyanobacteriota</taxon>
        <taxon>Cyanophyceae</taxon>
        <taxon>Nostocales</taxon>
        <taxon>Nostocaceae</taxon>
        <taxon>Nostoc</taxon>
    </lineage>
</organism>
<evidence type="ECO:0000313" key="2">
    <source>
        <dbReference type="Proteomes" id="UP000623440"/>
    </source>
</evidence>
<accession>A0ABR8DPL7</accession>
<keyword evidence="2" id="KW-1185">Reference proteome</keyword>
<protein>
    <recommendedName>
        <fullName evidence="3">Transposase</fullName>
    </recommendedName>
</protein>
<dbReference type="Proteomes" id="UP000623440">
    <property type="component" value="Unassembled WGS sequence"/>
</dbReference>
<proteinExistence type="predicted"/>
<evidence type="ECO:0008006" key="3">
    <source>
        <dbReference type="Google" id="ProtNLM"/>
    </source>
</evidence>
<reference evidence="1 2" key="1">
    <citation type="journal article" date="2020" name="ISME J.">
        <title>Comparative genomics reveals insights into cyanobacterial evolution and habitat adaptation.</title>
        <authorList>
            <person name="Chen M.Y."/>
            <person name="Teng W.K."/>
            <person name="Zhao L."/>
            <person name="Hu C.X."/>
            <person name="Zhou Y.K."/>
            <person name="Han B.P."/>
            <person name="Song L.R."/>
            <person name="Shu W.S."/>
        </authorList>
    </citation>
    <scope>NUCLEOTIDE SEQUENCE [LARGE SCALE GENOMIC DNA]</scope>
    <source>
        <strain evidence="1 2">FACHB-838</strain>
    </source>
</reference>
<comment type="caution">
    <text evidence="1">The sequence shown here is derived from an EMBL/GenBank/DDBJ whole genome shotgun (WGS) entry which is preliminary data.</text>
</comment>
<gene>
    <name evidence="1" type="ORF">H6G97_17640</name>
</gene>
<evidence type="ECO:0000313" key="1">
    <source>
        <dbReference type="EMBL" id="MBD2531310.1"/>
    </source>
</evidence>
<name>A0ABR8DPL7_9NOSO</name>